<evidence type="ECO:0000256" key="1">
    <source>
        <dbReference type="SAM" id="MobiDB-lite"/>
    </source>
</evidence>
<dbReference type="GO" id="GO:0030036">
    <property type="term" value="P:actin cytoskeleton organization"/>
    <property type="evidence" value="ECO:0007669"/>
    <property type="project" value="TreeGrafter"/>
</dbReference>
<feature type="compositionally biased region" description="Polar residues" evidence="1">
    <location>
        <begin position="311"/>
        <end position="320"/>
    </location>
</feature>
<feature type="region of interest" description="Disordered" evidence="1">
    <location>
        <begin position="27"/>
        <end position="61"/>
    </location>
</feature>
<feature type="compositionally biased region" description="Low complexity" evidence="1">
    <location>
        <begin position="274"/>
        <end position="288"/>
    </location>
</feature>
<accession>A0A0A1TL53</accession>
<name>A0A0A1TL53_9HYPO</name>
<evidence type="ECO:0000313" key="3">
    <source>
        <dbReference type="Proteomes" id="UP000039046"/>
    </source>
</evidence>
<gene>
    <name evidence="2" type="ORF">VHEMI07178</name>
</gene>
<evidence type="ECO:0000313" key="2">
    <source>
        <dbReference type="EMBL" id="CEJ91468.1"/>
    </source>
</evidence>
<feature type="compositionally biased region" description="Low complexity" evidence="1">
    <location>
        <begin position="593"/>
        <end position="604"/>
    </location>
</feature>
<dbReference type="PANTHER" id="PTHR12751:SF18">
    <property type="entry name" value="PHOSPHATASE AND ACTIN REGULATOR 1"/>
    <property type="match status" value="1"/>
</dbReference>
<organism evidence="2 3">
    <name type="scientific">[Torrubiella] hemipterigena</name>
    <dbReference type="NCBI Taxonomy" id="1531966"/>
    <lineage>
        <taxon>Eukaryota</taxon>
        <taxon>Fungi</taxon>
        <taxon>Dikarya</taxon>
        <taxon>Ascomycota</taxon>
        <taxon>Pezizomycotina</taxon>
        <taxon>Sordariomycetes</taxon>
        <taxon>Hypocreomycetidae</taxon>
        <taxon>Hypocreales</taxon>
        <taxon>Clavicipitaceae</taxon>
        <taxon>Clavicipitaceae incertae sedis</taxon>
        <taxon>'Torrubiella' clade</taxon>
    </lineage>
</organism>
<dbReference type="AlphaFoldDB" id="A0A0A1TL53"/>
<sequence length="712" mass="75603">MALVQGYPQQNSSIAMLQARPASAGGIMTGQPQYGQSYVDQSHRSRGSFSGTPTGYRGSSTVAQPRVYASPPVINHNIQWQQYAAANRSSPSSAPPMTQTFDPSQYRLQHPSSGAAGYSQPYGAPVVAARDDSHIVRNMGSMQRPQSNYYVPGQGSANVTDKYRRANAQAVQHNRTQSANMAANQHAAVYQLTQGSLSVPNLPGGKYSSRPSSPSQLSFANRAGTEDAFQARRRSAASIDARPGSAHSRNGSGESASSGRSSISRPSSAHRHNASVSTSSPSSDASLAGKPEQAQPVPARGSSADAIKRTISPSPLSRQANLGPDYADEATASLGTSPNLNSPAAKHLAALNQKGAKSKSKTSRLRRAFSFGSAADFRKADEEDAKMEAPSKLQKQPTAEQAYDAEQARIVQAQEAGGIGNSIYGSRFFGSTDNLSISSTASSASIMLRKMGRGVKKGTRSLAGLFRPKSAGGVPVTAAPLEPETSQAMATMTTVEAETQLVGVTPDPATGTGFPHLERNSLDASRPLELPEIPTERLGSSGTDRRSIVGGDFERAEVLAAVRKGILKRPGSASPSIRPVDISPELMLPPIPIISDSPISSAPSTPNDDAQGHRRTGSIALASDDFFVNALRSRSDSKSAPGTPQGGKRSATFSPRIIFHDTWPPQEYDRRGDVATCNRLTPLLAQQIKEELNTFKMEMEVHENSKIYTHFF</sequence>
<dbReference type="HOGENOM" id="CLU_011525_0_0_1"/>
<feature type="compositionally biased region" description="Low complexity" evidence="1">
    <location>
        <begin position="208"/>
        <end position="218"/>
    </location>
</feature>
<dbReference type="STRING" id="1531966.A0A0A1TL53"/>
<dbReference type="PANTHER" id="PTHR12751">
    <property type="entry name" value="PHOSPHATASE AND ACTIN REGULATOR PHACTR"/>
    <property type="match status" value="1"/>
</dbReference>
<feature type="compositionally biased region" description="Low complexity" evidence="1">
    <location>
        <begin position="236"/>
        <end position="267"/>
    </location>
</feature>
<feature type="compositionally biased region" description="Polar residues" evidence="1">
    <location>
        <begin position="30"/>
        <end position="40"/>
    </location>
</feature>
<dbReference type="EMBL" id="CDHN01000003">
    <property type="protein sequence ID" value="CEJ91468.1"/>
    <property type="molecule type" value="Genomic_DNA"/>
</dbReference>
<dbReference type="Proteomes" id="UP000039046">
    <property type="component" value="Unassembled WGS sequence"/>
</dbReference>
<dbReference type="OrthoDB" id="5563016at2759"/>
<keyword evidence="3" id="KW-1185">Reference proteome</keyword>
<protein>
    <recommendedName>
        <fullName evidence="4">Protein BNI4</fullName>
    </recommendedName>
</protein>
<feature type="compositionally biased region" description="Polar residues" evidence="1">
    <location>
        <begin position="47"/>
        <end position="61"/>
    </location>
</feature>
<proteinExistence type="predicted"/>
<reference evidence="2 3" key="1">
    <citation type="journal article" date="2015" name="Genome Announc.">
        <title>Draft Genome Sequence and Gene Annotation of the Entomopathogenic Fungus Verticillium hemipterigenum.</title>
        <authorList>
            <person name="Horn F."/>
            <person name="Habel A."/>
            <person name="Scharf D.H."/>
            <person name="Dworschak J."/>
            <person name="Brakhage A.A."/>
            <person name="Guthke R."/>
            <person name="Hertweck C."/>
            <person name="Linde J."/>
        </authorList>
    </citation>
    <scope>NUCLEOTIDE SEQUENCE [LARGE SCALE GENOMIC DNA]</scope>
</reference>
<feature type="region of interest" description="Disordered" evidence="1">
    <location>
        <begin position="589"/>
        <end position="614"/>
    </location>
</feature>
<dbReference type="GO" id="GO:0003779">
    <property type="term" value="F:actin binding"/>
    <property type="evidence" value="ECO:0007669"/>
    <property type="project" value="TreeGrafter"/>
</dbReference>
<feature type="region of interest" description="Disordered" evidence="1">
    <location>
        <begin position="201"/>
        <end position="323"/>
    </location>
</feature>
<evidence type="ECO:0008006" key="4">
    <source>
        <dbReference type="Google" id="ProtNLM"/>
    </source>
</evidence>
<feature type="region of interest" description="Disordered" evidence="1">
    <location>
        <begin position="633"/>
        <end position="654"/>
    </location>
</feature>